<name>A0A1C3E9F5_9GAMM</name>
<evidence type="ECO:0000259" key="1">
    <source>
        <dbReference type="Pfam" id="PF16778"/>
    </source>
</evidence>
<evidence type="ECO:0000313" key="2">
    <source>
        <dbReference type="EMBL" id="ODA29854.1"/>
    </source>
</evidence>
<keyword evidence="3" id="KW-1185">Reference proteome</keyword>
<dbReference type="Gene3D" id="6.10.140.1310">
    <property type="match status" value="1"/>
</dbReference>
<dbReference type="Pfam" id="PF16778">
    <property type="entry name" value="Phage_tail_APC"/>
    <property type="match status" value="1"/>
</dbReference>
<evidence type="ECO:0000313" key="3">
    <source>
        <dbReference type="Proteomes" id="UP000094936"/>
    </source>
</evidence>
<dbReference type="EMBL" id="LYBM01000061">
    <property type="protein sequence ID" value="ODA29854.1"/>
    <property type="molecule type" value="Genomic_DNA"/>
</dbReference>
<reference evidence="2 3" key="1">
    <citation type="submission" date="2016-05" db="EMBL/GenBank/DDBJ databases">
        <title>Genomic Taxonomy of the Vibrionaceae.</title>
        <authorList>
            <person name="Gomez-Gil B."/>
            <person name="Enciso-Ibarra J."/>
        </authorList>
    </citation>
    <scope>NUCLEOTIDE SEQUENCE [LARGE SCALE GENOMIC DNA]</scope>
    <source>
        <strain evidence="2 3">CAIM 1920</strain>
    </source>
</reference>
<dbReference type="RefSeq" id="WP_068905386.1">
    <property type="nucleotide sequence ID" value="NZ_JBHUIF010000013.1"/>
</dbReference>
<dbReference type="AlphaFoldDB" id="A0A1C3E9F5"/>
<dbReference type="OrthoDB" id="1685143at2"/>
<organism evidence="2 3">
    <name type="scientific">Veronia pacifica</name>
    <dbReference type="NCBI Taxonomy" id="1080227"/>
    <lineage>
        <taxon>Bacteria</taxon>
        <taxon>Pseudomonadati</taxon>
        <taxon>Pseudomonadota</taxon>
        <taxon>Gammaproteobacteria</taxon>
        <taxon>Vibrionales</taxon>
        <taxon>Vibrionaceae</taxon>
        <taxon>Veronia</taxon>
    </lineage>
</organism>
<gene>
    <name evidence="2" type="ORF">A8L45_21360</name>
</gene>
<dbReference type="STRING" id="1080227.A8L45_21360"/>
<protein>
    <recommendedName>
        <fullName evidence="1">Phage tail assembly chaperone-like domain-containing protein</fullName>
    </recommendedName>
</protein>
<feature type="domain" description="Phage tail assembly chaperone-like" evidence="1">
    <location>
        <begin position="21"/>
        <end position="75"/>
    </location>
</feature>
<proteinExistence type="predicted"/>
<dbReference type="InterPro" id="IPR031893">
    <property type="entry name" value="Phage_tail_APC"/>
</dbReference>
<accession>A0A1C3E9F5</accession>
<dbReference type="Proteomes" id="UP000094936">
    <property type="component" value="Unassembled WGS sequence"/>
</dbReference>
<sequence length="77" mass="9004">MNESFLVTPGGLVDIDWYDAKEKRNYLLKDTDWTQMTDAPLTDQQRTAYAEYRQALRDLTQTFANPADIIWPIKPTH</sequence>
<comment type="caution">
    <text evidence="2">The sequence shown here is derived from an EMBL/GenBank/DDBJ whole genome shotgun (WGS) entry which is preliminary data.</text>
</comment>